<dbReference type="SUPFAM" id="SSF55486">
    <property type="entry name" value="Metalloproteases ('zincins'), catalytic domain"/>
    <property type="match status" value="1"/>
</dbReference>
<evidence type="ECO:0000313" key="2">
    <source>
        <dbReference type="EMBL" id="EUA67354.1"/>
    </source>
</evidence>
<feature type="compositionally biased region" description="Basic and acidic residues" evidence="1">
    <location>
        <begin position="219"/>
        <end position="233"/>
    </location>
</feature>
<feature type="compositionally biased region" description="Polar residues" evidence="1">
    <location>
        <begin position="103"/>
        <end position="121"/>
    </location>
</feature>
<dbReference type="EMBL" id="JAOJ01000003">
    <property type="protein sequence ID" value="EUA67354.1"/>
    <property type="molecule type" value="Genomic_DNA"/>
</dbReference>
<dbReference type="Proteomes" id="UP000023351">
    <property type="component" value="Unassembled WGS sequence"/>
</dbReference>
<evidence type="ECO:0000256" key="1">
    <source>
        <dbReference type="SAM" id="MobiDB-lite"/>
    </source>
</evidence>
<feature type="compositionally biased region" description="Low complexity" evidence="1">
    <location>
        <begin position="168"/>
        <end position="194"/>
    </location>
</feature>
<feature type="compositionally biased region" description="Gly residues" evidence="1">
    <location>
        <begin position="66"/>
        <end position="81"/>
    </location>
</feature>
<comment type="caution">
    <text evidence="2">The sequence shown here is derived from an EMBL/GenBank/DDBJ whole genome shotgun (WGS) entry which is preliminary data.</text>
</comment>
<dbReference type="PATRIC" id="fig|1299321.3.peg.5638"/>
<name>X8DG82_9MYCO</name>
<dbReference type="Gene3D" id="3.40.390.10">
    <property type="entry name" value="Collagenase (Catalytic Domain)"/>
    <property type="match status" value="1"/>
</dbReference>
<feature type="compositionally biased region" description="Polar residues" evidence="1">
    <location>
        <begin position="197"/>
        <end position="210"/>
    </location>
</feature>
<protein>
    <submittedName>
        <fullName evidence="2">Uncharacterized protein</fullName>
    </submittedName>
</protein>
<dbReference type="InterPro" id="IPR024079">
    <property type="entry name" value="MetalloPept_cat_dom_sf"/>
</dbReference>
<organism evidence="2 3">
    <name type="scientific">Mycobacteroides abscessus subsp. bolletii 1513</name>
    <dbReference type="NCBI Taxonomy" id="1299321"/>
    <lineage>
        <taxon>Bacteria</taxon>
        <taxon>Bacillati</taxon>
        <taxon>Actinomycetota</taxon>
        <taxon>Actinomycetes</taxon>
        <taxon>Mycobacteriales</taxon>
        <taxon>Mycobacteriaceae</taxon>
        <taxon>Mycobacteroides</taxon>
        <taxon>Mycobacteroides abscessus</taxon>
    </lineage>
</organism>
<gene>
    <name evidence="2" type="ORF">I540_5831</name>
</gene>
<evidence type="ECO:0000313" key="3">
    <source>
        <dbReference type="Proteomes" id="UP000023351"/>
    </source>
</evidence>
<proteinExistence type="predicted"/>
<accession>X8DG82</accession>
<feature type="region of interest" description="Disordered" evidence="1">
    <location>
        <begin position="65"/>
        <end position="255"/>
    </location>
</feature>
<feature type="compositionally biased region" description="Low complexity" evidence="1">
    <location>
        <begin position="122"/>
        <end position="135"/>
    </location>
</feature>
<reference evidence="2 3" key="1">
    <citation type="submission" date="2013-12" db="EMBL/GenBank/DDBJ databases">
        <authorList>
            <person name="Zelazny A."/>
            <person name="Olivier K."/>
            <person name="Holland S."/>
            <person name="Lenaerts A."/>
            <person name="Ordway D."/>
            <person name="DeGroote M.A."/>
            <person name="Parker T."/>
            <person name="Sizemore C."/>
            <person name="Tallon L.J."/>
            <person name="Sadzewicz L.K."/>
            <person name="Sengamalay N."/>
            <person name="Fraser C.M."/>
            <person name="Hine E."/>
            <person name="Shefchek K.A."/>
            <person name="Das S.P."/>
            <person name="Tettelin H."/>
        </authorList>
    </citation>
    <scope>NUCLEOTIDE SEQUENCE [LARGE SCALE GENOMIC DNA]</scope>
    <source>
        <strain evidence="2 3">1513</strain>
    </source>
</reference>
<sequence length="405" mass="43055">MNAITSETNTATVVSTRRWLRRTSGAASVAAVVAAAVSLPAIAPERAPGVGSVVAIARADCPPDCGPGGGGNPSGPPGGGTEFVPPSAPAMPSYEPGRGQPPLDQNNGISIYNSNTPQAPTQPGSQISGQQQSGQNLDGSWQRAANGEQQPISYPPAPYTQGPGAPNPDYQAPAQQPGYQPEQQSPQQYQTQAPKPQVTQPPDSTNTNERQLPDEDADGADRGDDLSKEECQRAADAVQSGEDIPEDLLKKMRDNEGSVRNGEIKYTLDPAVDDKYRDIIMDAIEMWNSGSKVQLVPGEGPDALTFQVKNMGKTPWVALWDPHNNASPHTITINTYFTEGLSKDPNSPYQGPMEVEHIIGVVGHETGHAFGIDHTCPGQIMHGIDNQWLAWSPQAMDFATANQGR</sequence>
<dbReference type="AlphaFoldDB" id="X8DG82"/>
<dbReference type="GO" id="GO:0008237">
    <property type="term" value="F:metallopeptidase activity"/>
    <property type="evidence" value="ECO:0007669"/>
    <property type="project" value="InterPro"/>
</dbReference>